<dbReference type="OrthoDB" id="129312at2759"/>
<dbReference type="EMBL" id="NBNE01001611">
    <property type="protein sequence ID" value="OWZ13319.1"/>
    <property type="molecule type" value="Genomic_DNA"/>
</dbReference>
<dbReference type="AlphaFoldDB" id="A0A225W833"/>
<proteinExistence type="predicted"/>
<protein>
    <submittedName>
        <fullName evidence="1">Uncharacterized protein</fullName>
    </submittedName>
</protein>
<gene>
    <name evidence="1" type="ORF">PHMEG_00013377</name>
</gene>
<evidence type="ECO:0000313" key="2">
    <source>
        <dbReference type="Proteomes" id="UP000198211"/>
    </source>
</evidence>
<dbReference type="Proteomes" id="UP000198211">
    <property type="component" value="Unassembled WGS sequence"/>
</dbReference>
<reference evidence="2" key="1">
    <citation type="submission" date="2017-03" db="EMBL/GenBank/DDBJ databases">
        <title>Phytopthora megakarya and P. palmivora, two closely related causual agents of cacao black pod achieved similar genome size and gene model numbers by different mechanisms.</title>
        <authorList>
            <person name="Ali S."/>
            <person name="Shao J."/>
            <person name="Larry D.J."/>
            <person name="Kronmiller B."/>
            <person name="Shen D."/>
            <person name="Strem M.D."/>
            <person name="Melnick R.L."/>
            <person name="Guiltinan M.J."/>
            <person name="Tyler B.M."/>
            <person name="Meinhardt L.W."/>
            <person name="Bailey B.A."/>
        </authorList>
    </citation>
    <scope>NUCLEOTIDE SEQUENCE [LARGE SCALE GENOMIC DNA]</scope>
    <source>
        <strain evidence="2">zdho120</strain>
    </source>
</reference>
<accession>A0A225W833</accession>
<keyword evidence="2" id="KW-1185">Reference proteome</keyword>
<evidence type="ECO:0000313" key="1">
    <source>
        <dbReference type="EMBL" id="OWZ13319.1"/>
    </source>
</evidence>
<organism evidence="1 2">
    <name type="scientific">Phytophthora megakarya</name>
    <dbReference type="NCBI Taxonomy" id="4795"/>
    <lineage>
        <taxon>Eukaryota</taxon>
        <taxon>Sar</taxon>
        <taxon>Stramenopiles</taxon>
        <taxon>Oomycota</taxon>
        <taxon>Peronosporomycetes</taxon>
        <taxon>Peronosporales</taxon>
        <taxon>Peronosporaceae</taxon>
        <taxon>Phytophthora</taxon>
    </lineage>
</organism>
<comment type="caution">
    <text evidence="1">The sequence shown here is derived from an EMBL/GenBank/DDBJ whole genome shotgun (WGS) entry which is preliminary data.</text>
</comment>
<name>A0A225W833_9STRA</name>
<sequence>MVIATLTGKAATLICGRTLASFLVRPEHAIIEKNKWLKLDKLLRRYMQIGNVRFGGIHIVLVGDFFADATRKIRSDLPRSTKPSTVDVGGFERWRTITTVVIPTNLCASATIQGVKRAVGMLPWGAGRQNSLPGSIRASYIARTGATTCSRFNNQLGPQRCSSHRGTK</sequence>